<dbReference type="SUPFAM" id="SSF118196">
    <property type="entry name" value="YaeB-like"/>
    <property type="match status" value="1"/>
</dbReference>
<dbReference type="InterPro" id="IPR023368">
    <property type="entry name" value="UPF0066_cons_site"/>
</dbReference>
<dbReference type="Gene3D" id="2.40.30.70">
    <property type="entry name" value="YaeB-like"/>
    <property type="match status" value="1"/>
</dbReference>
<dbReference type="PROSITE" id="PS01318">
    <property type="entry name" value="TSAA_1"/>
    <property type="match status" value="1"/>
</dbReference>
<dbReference type="InterPro" id="IPR036413">
    <property type="entry name" value="YaeB-like_sf"/>
</dbReference>
<feature type="domain" description="TsaA-like" evidence="3">
    <location>
        <begin position="4"/>
        <end position="149"/>
    </location>
</feature>
<dbReference type="AlphaFoldDB" id="A0A379F282"/>
<dbReference type="Proteomes" id="UP000254235">
    <property type="component" value="Unassembled WGS sequence"/>
</dbReference>
<evidence type="ECO:0000313" key="4">
    <source>
        <dbReference type="EMBL" id="SUC12742.1"/>
    </source>
</evidence>
<dbReference type="PANTHER" id="PTHR12818">
    <property type="entry name" value="TRNA (ADENINE(37)-N6)-METHYLTRANSFERASE"/>
    <property type="match status" value="1"/>
</dbReference>
<dbReference type="PANTHER" id="PTHR12818:SF0">
    <property type="entry name" value="TRNA (ADENINE(37)-N6)-METHYLTRANSFERASE"/>
    <property type="match status" value="1"/>
</dbReference>
<dbReference type="InterPro" id="IPR036414">
    <property type="entry name" value="YaeB_N_sf"/>
</dbReference>
<reference evidence="4 5" key="1">
    <citation type="submission" date="2018-06" db="EMBL/GenBank/DDBJ databases">
        <authorList>
            <consortium name="Pathogen Informatics"/>
            <person name="Doyle S."/>
        </authorList>
    </citation>
    <scope>NUCLEOTIDE SEQUENCE [LARGE SCALE GENOMIC DNA]</scope>
    <source>
        <strain evidence="4 5">NCTC13043</strain>
    </source>
</reference>
<dbReference type="Pfam" id="PF01980">
    <property type="entry name" value="TrmO_N"/>
    <property type="match status" value="1"/>
</dbReference>
<keyword evidence="4" id="KW-0808">Transferase</keyword>
<evidence type="ECO:0000256" key="2">
    <source>
        <dbReference type="ARBA" id="ARBA00033753"/>
    </source>
</evidence>
<dbReference type="GeneID" id="78571042"/>
<gene>
    <name evidence="4" type="ORF">NCTC13043_01355</name>
</gene>
<keyword evidence="4" id="KW-0489">Methyltransferase</keyword>
<dbReference type="OrthoDB" id="9804309at2"/>
<sequence length="228" mass="25674">MKEIEPIAYFRSPFTTKFGIPRQSGLVSELRGHIVFEPKFSNADALRGLEGFDYIWLIWGFSANEPVGGRKWNKNDNLMVRPPRLGGNERVGVFASRSSYRPNGLGLSSVRIVNIGKNGVIEVSGADLMDGTPIYDVKPYLPYADAHVEARGGYTDSSIWQSLDVELPDNIGNFFNHDEIKALSEVLAQDPRPHYQHNSNRVYGMAFRNKDVRFRVENGRCIVLDIIV</sequence>
<comment type="similarity">
    <text evidence="2">Belongs to the tRNA methyltransferase O family.</text>
</comment>
<dbReference type="PROSITE" id="PS51668">
    <property type="entry name" value="TSAA_2"/>
    <property type="match status" value="1"/>
</dbReference>
<protein>
    <submittedName>
        <fullName evidence="4">Putative methyltransferase, YaeB/AF_0241 family</fullName>
    </submittedName>
</protein>
<dbReference type="GO" id="GO:0008168">
    <property type="term" value="F:methyltransferase activity"/>
    <property type="evidence" value="ECO:0007669"/>
    <property type="project" value="UniProtKB-KW"/>
</dbReference>
<evidence type="ECO:0000259" key="3">
    <source>
        <dbReference type="PROSITE" id="PS51668"/>
    </source>
</evidence>
<dbReference type="RefSeq" id="WP_115083458.1">
    <property type="nucleotide sequence ID" value="NZ_CALBEW010000062.1"/>
</dbReference>
<dbReference type="InterPro" id="IPR041369">
    <property type="entry name" value="TrmO_C"/>
</dbReference>
<dbReference type="CDD" id="cd09281">
    <property type="entry name" value="UPF0066"/>
    <property type="match status" value="1"/>
</dbReference>
<dbReference type="GO" id="GO:0032259">
    <property type="term" value="P:methylation"/>
    <property type="evidence" value="ECO:0007669"/>
    <property type="project" value="UniProtKB-KW"/>
</dbReference>
<accession>A0A379F282</accession>
<proteinExistence type="inferred from homology"/>
<organism evidence="4 5">
    <name type="scientific">Prevotella pallens</name>
    <dbReference type="NCBI Taxonomy" id="60133"/>
    <lineage>
        <taxon>Bacteria</taxon>
        <taxon>Pseudomonadati</taxon>
        <taxon>Bacteroidota</taxon>
        <taxon>Bacteroidia</taxon>
        <taxon>Bacteroidales</taxon>
        <taxon>Prevotellaceae</taxon>
        <taxon>Prevotella</taxon>
    </lineage>
</organism>
<dbReference type="Pfam" id="PF18389">
    <property type="entry name" value="TrmO_C"/>
    <property type="match status" value="1"/>
</dbReference>
<dbReference type="EMBL" id="UGTP01000001">
    <property type="protein sequence ID" value="SUC12742.1"/>
    <property type="molecule type" value="Genomic_DNA"/>
</dbReference>
<evidence type="ECO:0000256" key="1">
    <source>
        <dbReference type="ARBA" id="ARBA00022691"/>
    </source>
</evidence>
<dbReference type="InterPro" id="IPR040372">
    <property type="entry name" value="YaeB-like"/>
</dbReference>
<dbReference type="Gene3D" id="3.30.2310.10">
    <property type="entry name" value="YaeB-like"/>
    <property type="match status" value="1"/>
</dbReference>
<evidence type="ECO:0000313" key="5">
    <source>
        <dbReference type="Proteomes" id="UP000254235"/>
    </source>
</evidence>
<dbReference type="InterPro" id="IPR023370">
    <property type="entry name" value="TrmO-like_N"/>
</dbReference>
<keyword evidence="1" id="KW-0949">S-adenosyl-L-methionine</keyword>
<name>A0A379F282_9BACT</name>
<dbReference type="NCBIfam" id="TIGR00104">
    <property type="entry name" value="tRNA_TsaA"/>
    <property type="match status" value="1"/>
</dbReference>